<organism evidence="2 3">
    <name type="scientific">Cichlidogyrus casuarinus</name>
    <dbReference type="NCBI Taxonomy" id="1844966"/>
    <lineage>
        <taxon>Eukaryota</taxon>
        <taxon>Metazoa</taxon>
        <taxon>Spiralia</taxon>
        <taxon>Lophotrochozoa</taxon>
        <taxon>Platyhelminthes</taxon>
        <taxon>Monogenea</taxon>
        <taxon>Monopisthocotylea</taxon>
        <taxon>Dactylogyridea</taxon>
        <taxon>Ancyrocephalidae</taxon>
        <taxon>Cichlidogyrus</taxon>
    </lineage>
</organism>
<evidence type="ECO:0000313" key="2">
    <source>
        <dbReference type="EMBL" id="KAL3309406.1"/>
    </source>
</evidence>
<dbReference type="AlphaFoldDB" id="A0ABD2PPI8"/>
<keyword evidence="3" id="KW-1185">Reference proteome</keyword>
<comment type="caution">
    <text evidence="2">The sequence shown here is derived from an EMBL/GenBank/DDBJ whole genome shotgun (WGS) entry which is preliminary data.</text>
</comment>
<feature type="compositionally biased region" description="Polar residues" evidence="1">
    <location>
        <begin position="1"/>
        <end position="21"/>
    </location>
</feature>
<sequence>MSFGCNNKNVNRSDNPKQMSMDSRAIERATSDPWSHLTPKMTMQHSFMLVPPPASTRATELFHFNSSTKLVFRLL</sequence>
<evidence type="ECO:0000256" key="1">
    <source>
        <dbReference type="SAM" id="MobiDB-lite"/>
    </source>
</evidence>
<dbReference type="Proteomes" id="UP001626550">
    <property type="component" value="Unassembled WGS sequence"/>
</dbReference>
<accession>A0ABD2PPI8</accession>
<gene>
    <name evidence="2" type="ORF">Ciccas_012046</name>
</gene>
<name>A0ABD2PPI8_9PLAT</name>
<proteinExistence type="predicted"/>
<feature type="region of interest" description="Disordered" evidence="1">
    <location>
        <begin position="1"/>
        <end position="37"/>
    </location>
</feature>
<protein>
    <submittedName>
        <fullName evidence="2">Uncharacterized protein</fullName>
    </submittedName>
</protein>
<dbReference type="EMBL" id="JBJKFK010003951">
    <property type="protein sequence ID" value="KAL3309406.1"/>
    <property type="molecule type" value="Genomic_DNA"/>
</dbReference>
<reference evidence="2 3" key="1">
    <citation type="submission" date="2024-11" db="EMBL/GenBank/DDBJ databases">
        <title>Adaptive evolution of stress response genes in parasites aligns with host niche diversity.</title>
        <authorList>
            <person name="Hahn C."/>
            <person name="Resl P."/>
        </authorList>
    </citation>
    <scope>NUCLEOTIDE SEQUENCE [LARGE SCALE GENOMIC DNA]</scope>
    <source>
        <strain evidence="2">EGGRZ-B1_66</strain>
        <tissue evidence="2">Body</tissue>
    </source>
</reference>
<evidence type="ECO:0000313" key="3">
    <source>
        <dbReference type="Proteomes" id="UP001626550"/>
    </source>
</evidence>